<protein>
    <recommendedName>
        <fullName evidence="3">Polyketide cyclase/dehydrase/lipid transport protein</fullName>
    </recommendedName>
</protein>
<keyword evidence="2" id="KW-1185">Reference proteome</keyword>
<dbReference type="EMBL" id="SLWR01000014">
    <property type="protein sequence ID" value="TCO42273.1"/>
    <property type="molecule type" value="Genomic_DNA"/>
</dbReference>
<proteinExistence type="predicted"/>
<evidence type="ECO:0000313" key="2">
    <source>
        <dbReference type="Proteomes" id="UP000295573"/>
    </source>
</evidence>
<accession>A0A4R2ICI7</accession>
<dbReference type="SUPFAM" id="SSF55961">
    <property type="entry name" value="Bet v1-like"/>
    <property type="match status" value="1"/>
</dbReference>
<comment type="caution">
    <text evidence="1">The sequence shown here is derived from an EMBL/GenBank/DDBJ whole genome shotgun (WGS) entry which is preliminary data.</text>
</comment>
<dbReference type="OrthoDB" id="5244508at2"/>
<sequence>MGYYEASSTVDVASNVLFDYLSDVERLPEYLPQVEHAHRLHEGPPPSEPYQLGEPGETGVEQVTVDLQPEGGPPIHGKAWIEVVQHGHKLRWGTGGTRDYHGELDVDFVADGTSLLTVRLYTEHTGGPDIEKELEESLATIKASAESRASRPREVPDA</sequence>
<evidence type="ECO:0008006" key="3">
    <source>
        <dbReference type="Google" id="ProtNLM"/>
    </source>
</evidence>
<dbReference type="RefSeq" id="WP_132155732.1">
    <property type="nucleotide sequence ID" value="NZ_SLWR01000014.1"/>
</dbReference>
<organism evidence="1 2">
    <name type="scientific">Kribbella antiqua</name>
    <dbReference type="NCBI Taxonomy" id="2512217"/>
    <lineage>
        <taxon>Bacteria</taxon>
        <taxon>Bacillati</taxon>
        <taxon>Actinomycetota</taxon>
        <taxon>Actinomycetes</taxon>
        <taxon>Propionibacteriales</taxon>
        <taxon>Kribbellaceae</taxon>
        <taxon>Kribbella</taxon>
    </lineage>
</organism>
<dbReference type="CDD" id="cd07812">
    <property type="entry name" value="SRPBCC"/>
    <property type="match status" value="1"/>
</dbReference>
<dbReference type="InterPro" id="IPR023393">
    <property type="entry name" value="START-like_dom_sf"/>
</dbReference>
<gene>
    <name evidence="1" type="ORF">EV646_11496</name>
</gene>
<evidence type="ECO:0000313" key="1">
    <source>
        <dbReference type="EMBL" id="TCO42273.1"/>
    </source>
</evidence>
<dbReference type="Proteomes" id="UP000295573">
    <property type="component" value="Unassembled WGS sequence"/>
</dbReference>
<dbReference type="Gene3D" id="3.30.530.20">
    <property type="match status" value="1"/>
</dbReference>
<name>A0A4R2ICI7_9ACTN</name>
<reference evidence="1 2" key="1">
    <citation type="journal article" date="2015" name="Stand. Genomic Sci.">
        <title>Genomic Encyclopedia of Bacterial and Archaeal Type Strains, Phase III: the genomes of soil and plant-associated and newly described type strains.</title>
        <authorList>
            <person name="Whitman W.B."/>
            <person name="Woyke T."/>
            <person name="Klenk H.P."/>
            <person name="Zhou Y."/>
            <person name="Lilburn T.G."/>
            <person name="Beck B.J."/>
            <person name="De Vos P."/>
            <person name="Vandamme P."/>
            <person name="Eisen J.A."/>
            <person name="Garrity G."/>
            <person name="Hugenholtz P."/>
            <person name="Kyrpides N.C."/>
        </authorList>
    </citation>
    <scope>NUCLEOTIDE SEQUENCE [LARGE SCALE GENOMIC DNA]</scope>
    <source>
        <strain evidence="1 2">VKM Ac-2541</strain>
    </source>
</reference>
<dbReference type="AlphaFoldDB" id="A0A4R2ICI7"/>